<reference evidence="1" key="1">
    <citation type="submission" date="2021-05" db="EMBL/GenBank/DDBJ databases">
        <authorList>
            <person name="Scholz U."/>
            <person name="Mascher M."/>
            <person name="Fiebig A."/>
        </authorList>
    </citation>
    <scope>NUCLEOTIDE SEQUENCE [LARGE SCALE GENOMIC DNA]</scope>
</reference>
<sequence>MAPPPSKYPKIYRHHLCFLLLVSTTTISAALTTPSYSSLCPFLTPASDSHTEADDALSLTSSFHVSTGYFSGGADSLFSTDDGPYSSHGSFSLLPHGASRTDNQTLVHLTATLTITGPRNSTYRSGGRRRGYTITESVSFFVDGYYCATSNELCMVGSGTELAADGSLKRYPDVALRLRVPGTPSLLDPFLVGTLDGSADFGTHHLLAYAEGDDYKYGPERAACSPPKTQAARGSVQVLGVNNSVCAHLKQQLMTSYRLEHGGAPLLRLREPRMHVNQMQCTADGAVRAYVVFSNDTGSIGRGRYYSRYHRQLSFLVEEEAAVAEGRWDPVRGVLCLRACRVSRSVSAPSSALAVREHECGIGMSFWFPSVWTLRHRSAVAGTLWNSTQQNDGAAPLTSGTISASSIDVTDDHRVNFTDVKYNYNDTMLEEAREHYLKIKKEKIIKGSSHSFPANYTYRDFEFRYHGSDMASGESYPVTIGSVMVYGERLAAEDSFSHHAAAAAVDPNPKQHDLLNVSYDIRHYAPPDDWVRPTNGSYSVALRERRMSAEGVYDPKRGLLSMIGCRELNGSITDCRILVTVHFGSLEDRGQGRRGRGAISSLRDNKTDPLFFEKIDIRLYGMYSGEMSEAISRMDLESVLLVASATMSCVFAVLQILHTKRNPEAAAATSVTMLAILTLGYLTPLVLNFEAMFRSRRSRYFGYSMVGPLEIKEVMMRVPILVAFVLQLRLLQLAWSGRRRPADQQPLPSPPVVWSERIVLQICLPLYLLGAILAATVHVINVRAAAQHPLVVRVGGEPATIWEDLVSYAGLILDGFLLPQVILNASLAGAGARAISPWFYIGCTVNRAMPHVYDAVRGRIYEQSISPSDLYASPRGDLFGVAWDIVIPCGAALLAALLFLQQRRRGAASLPSRRKTSGGYELVSNI</sequence>
<protein>
    <submittedName>
        <fullName evidence="1">Uncharacterized protein</fullName>
    </submittedName>
</protein>
<keyword evidence="2" id="KW-1185">Reference proteome</keyword>
<reference evidence="1" key="2">
    <citation type="submission" date="2025-09" db="UniProtKB">
        <authorList>
            <consortium name="EnsemblPlants"/>
        </authorList>
    </citation>
    <scope>IDENTIFICATION</scope>
</reference>
<dbReference type="EnsemblPlants" id="AVESA.00010b.r2.3DG0543430.1">
    <property type="protein sequence ID" value="AVESA.00010b.r2.3DG0543430.1.CDS.1"/>
    <property type="gene ID" value="AVESA.00010b.r2.3DG0543430"/>
</dbReference>
<dbReference type="Proteomes" id="UP001732700">
    <property type="component" value="Chromosome 3D"/>
</dbReference>
<name>A0ACD5W1Z8_AVESA</name>
<accession>A0ACD5W1Z8</accession>
<organism evidence="1 2">
    <name type="scientific">Avena sativa</name>
    <name type="common">Oat</name>
    <dbReference type="NCBI Taxonomy" id="4498"/>
    <lineage>
        <taxon>Eukaryota</taxon>
        <taxon>Viridiplantae</taxon>
        <taxon>Streptophyta</taxon>
        <taxon>Embryophyta</taxon>
        <taxon>Tracheophyta</taxon>
        <taxon>Spermatophyta</taxon>
        <taxon>Magnoliopsida</taxon>
        <taxon>Liliopsida</taxon>
        <taxon>Poales</taxon>
        <taxon>Poaceae</taxon>
        <taxon>BOP clade</taxon>
        <taxon>Pooideae</taxon>
        <taxon>Poodae</taxon>
        <taxon>Poeae</taxon>
        <taxon>Poeae Chloroplast Group 1 (Aveneae type)</taxon>
        <taxon>Aveninae</taxon>
        <taxon>Avena</taxon>
    </lineage>
</organism>
<evidence type="ECO:0000313" key="1">
    <source>
        <dbReference type="EnsemblPlants" id="AVESA.00010b.r2.3DG0543430.1.CDS.1"/>
    </source>
</evidence>
<evidence type="ECO:0000313" key="2">
    <source>
        <dbReference type="Proteomes" id="UP001732700"/>
    </source>
</evidence>
<proteinExistence type="predicted"/>